<sequence>MDDSGKLEDAAKQHAAELMRETDMAARELALAEREQSFDEEQRRADAEISQKMAGLIQFKQKLKAEIANERAALATELLDKRAAFEVELYDKRAGLEVELHNKRVGLEVELRNKRTGLSDELRTLRTDAERKIAENREQQTSSLEEEIAKLRAKRLSEVGDAENLERDRIRIDISKEREAWAKHHEDARALLDREYSELAKQKAALSALQGDIHGRKTELEISERNLERREQRQEQQWNRRNDQLAEDLAANLEEAHKSLNRHKESYVEDNQRLRDSLATQTDLIGVFEQLKRQLGGKDPAEVLRELNSQTDELKRLREDLATRPTEDMRLRTQAFESEYKTQKARADELSRQIESNSADVAEVGELRRKNAEFHAQNVSLSHRASIFEGSANEAQAELNRLRTAYERPAEVEARHKEIEIPHIAAEKVVQPAQRGITEMAWLTGIGNACTAYGLNFNPRILKAFHTALKTSEWSPVTVLSGVSGTGKSELPRLYSHFGGIYFEPLSVQPNWDSQESMLGFFNSIDNKFDAQPVLHLLAQSQKQWSEDYPGLSDAVCLVLLDEMNLAHPELYFAEFLSKLELRRGKKGKDVPFLPVKIGAGMEPYKLPLGRNVLWAGTMNQDETTKSLSDKVIDRSIIINFPRPTELKRRLKLKPLNESNRGDTLHRKTWDDWQTRESTFSEEQINPFMQFIEKLNEALSVSGRALGHRVWQSVEYYMANYPDVRAAQEAKDETRLLDAMHIAFEDQLVQKVMPKLRGIDTRGKSQTDCLDKIRNQLITGGVIGKPFNLREDFDLACELGYGQFIWQSANYLNTPAPQSATEDSKHVARSTMDAEETPPTLYMKDEVDQNKRHKMWNGRSAEKRDELRRQLEASAKAGRIVSNGN</sequence>
<feature type="coiled-coil region" evidence="1">
    <location>
        <begin position="119"/>
        <end position="154"/>
    </location>
</feature>
<dbReference type="AlphaFoldDB" id="A0A1Y6JN33"/>
<evidence type="ECO:0000313" key="4">
    <source>
        <dbReference type="Proteomes" id="UP000196842"/>
    </source>
</evidence>
<gene>
    <name evidence="3" type="ORF">CFBP1590__2965</name>
</gene>
<feature type="region of interest" description="Disordered" evidence="2">
    <location>
        <begin position="816"/>
        <end position="865"/>
    </location>
</feature>
<dbReference type="Proteomes" id="UP000196842">
    <property type="component" value="Chromosome I"/>
</dbReference>
<keyword evidence="1" id="KW-0175">Coiled coil</keyword>
<protein>
    <submittedName>
        <fullName evidence="3">Chromosome segregation ATPase</fullName>
    </submittedName>
</protein>
<name>A0A1Y6JN33_PSEVI</name>
<feature type="coiled-coil region" evidence="1">
    <location>
        <begin position="217"/>
        <end position="270"/>
    </location>
</feature>
<dbReference type="RefSeq" id="WP_088235365.1">
    <property type="nucleotide sequence ID" value="NZ_LT855380.1"/>
</dbReference>
<feature type="coiled-coil region" evidence="1">
    <location>
        <begin position="304"/>
        <end position="353"/>
    </location>
</feature>
<organism evidence="3 4">
    <name type="scientific">Pseudomonas viridiflava</name>
    <name type="common">Phytomonas viridiflava</name>
    <dbReference type="NCBI Taxonomy" id="33069"/>
    <lineage>
        <taxon>Bacteria</taxon>
        <taxon>Pseudomonadati</taxon>
        <taxon>Pseudomonadota</taxon>
        <taxon>Gammaproteobacteria</taxon>
        <taxon>Pseudomonadales</taxon>
        <taxon>Pseudomonadaceae</taxon>
        <taxon>Pseudomonas</taxon>
    </lineage>
</organism>
<dbReference type="KEGG" id="pvd:CFBP1590__2965"/>
<evidence type="ECO:0000256" key="2">
    <source>
        <dbReference type="SAM" id="MobiDB-lite"/>
    </source>
</evidence>
<evidence type="ECO:0000313" key="3">
    <source>
        <dbReference type="EMBL" id="SMS10551.1"/>
    </source>
</evidence>
<dbReference type="EMBL" id="LT855380">
    <property type="protein sequence ID" value="SMS10551.1"/>
    <property type="molecule type" value="Genomic_DNA"/>
</dbReference>
<accession>A0A1Y6JN33</accession>
<dbReference type="GeneID" id="47764622"/>
<dbReference type="SUPFAM" id="SSF52540">
    <property type="entry name" value="P-loop containing nucleoside triphosphate hydrolases"/>
    <property type="match status" value="1"/>
</dbReference>
<dbReference type="InterPro" id="IPR027417">
    <property type="entry name" value="P-loop_NTPase"/>
</dbReference>
<evidence type="ECO:0000256" key="1">
    <source>
        <dbReference type="SAM" id="Coils"/>
    </source>
</evidence>
<proteinExistence type="predicted"/>
<reference evidence="3 4" key="1">
    <citation type="submission" date="2017-05" db="EMBL/GenBank/DDBJ databases">
        <authorList>
            <person name="Song R."/>
            <person name="Chenine A.L."/>
            <person name="Ruprecht R.M."/>
        </authorList>
    </citation>
    <scope>NUCLEOTIDE SEQUENCE [LARGE SCALE GENOMIC DNA]</scope>
    <source>
        <strain evidence="3 4">CFBP 1590</strain>
    </source>
</reference>
<dbReference type="Gene3D" id="3.40.50.300">
    <property type="entry name" value="P-loop containing nucleotide triphosphate hydrolases"/>
    <property type="match status" value="1"/>
</dbReference>